<protein>
    <recommendedName>
        <fullName evidence="3">D-glucuronyl C5-epimerase C-terminal domain-containing protein</fullName>
    </recommendedName>
</protein>
<reference evidence="1 2" key="1">
    <citation type="submission" date="2019-09" db="EMBL/GenBank/DDBJ databases">
        <title>Sulfurimonas gotlandica sp. nov., a chemoautotrophic and psychrotolerant epsilonproteobacterium isolated from a pelagic redoxcline, and an emended description of the genus Sulfurimonas.</title>
        <authorList>
            <person name="Wang S."/>
            <person name="Jiang L."/>
            <person name="Shao S."/>
        </authorList>
    </citation>
    <scope>NUCLEOTIDE SEQUENCE [LARGE SCALE GENOMIC DNA]</scope>
    <source>
        <strain evidence="1 2">GYSZ_1</strain>
    </source>
</reference>
<proteinExistence type="predicted"/>
<evidence type="ECO:0008006" key="3">
    <source>
        <dbReference type="Google" id="ProtNLM"/>
    </source>
</evidence>
<dbReference type="InterPro" id="IPR005198">
    <property type="entry name" value="Glyco_hydro_76"/>
</dbReference>
<name>A0A5P8NZL1_9BACT</name>
<dbReference type="KEGG" id="sulg:FJR48_03780"/>
<dbReference type="GO" id="GO:0005975">
    <property type="term" value="P:carbohydrate metabolic process"/>
    <property type="evidence" value="ECO:0007669"/>
    <property type="project" value="InterPro"/>
</dbReference>
<dbReference type="AlphaFoldDB" id="A0A5P8NZL1"/>
<dbReference type="SUPFAM" id="SSF48208">
    <property type="entry name" value="Six-hairpin glycosidases"/>
    <property type="match status" value="1"/>
</dbReference>
<dbReference type="OrthoDB" id="6381507at2"/>
<evidence type="ECO:0000313" key="1">
    <source>
        <dbReference type="EMBL" id="QFR48886.1"/>
    </source>
</evidence>
<organism evidence="1 2">
    <name type="scientific">Sulfurimonas lithotrophica</name>
    <dbReference type="NCBI Taxonomy" id="2590022"/>
    <lineage>
        <taxon>Bacteria</taxon>
        <taxon>Pseudomonadati</taxon>
        <taxon>Campylobacterota</taxon>
        <taxon>Epsilonproteobacteria</taxon>
        <taxon>Campylobacterales</taxon>
        <taxon>Sulfurimonadaceae</taxon>
        <taxon>Sulfurimonas</taxon>
    </lineage>
</organism>
<sequence length="406" mass="47491">MDKARIYSLLKSNFNYVTQNGYEGYDPKIFDYMPFSSKTSFKPTFKNKVLRRLEIEIFRRKFPNLLIPYLNLCNINAKTTIPYGLGVFMQCYAQMYRVEKNIEFLNEAKKVASIASDMLIPVKGGLGIPNPSNGKEVKYGDGIFNDSTAFLPGGSEVFFGFYNLYNITNDKSYFQFCQQIADGFINAFTLKHVSEEKWVFDYSNKGDNSHVLNANALGMSCLALMYKETKDEKYKNIVEKLYNYLEPYMHYENIPYAGIEDKKSNKSWFGCDAYHTGFTLRGMYETADILNYDKTHIIKQIKQMIMDFVIDDKIIVYKGIGQKGLHQDIHALSEYIRIFSTFYDFFDESEKNLYKDLVMKNINDFILPDESSYYYTVNRNKKFYLYMPRWSHGPMMNALSLLYDKI</sequence>
<dbReference type="Pfam" id="PF03663">
    <property type="entry name" value="Glyco_hydro_76"/>
    <property type="match status" value="1"/>
</dbReference>
<dbReference type="InterPro" id="IPR008928">
    <property type="entry name" value="6-hairpin_glycosidase_sf"/>
</dbReference>
<evidence type="ECO:0000313" key="2">
    <source>
        <dbReference type="Proteomes" id="UP000326944"/>
    </source>
</evidence>
<dbReference type="EMBL" id="CP043617">
    <property type="protein sequence ID" value="QFR48886.1"/>
    <property type="molecule type" value="Genomic_DNA"/>
</dbReference>
<dbReference type="Gene3D" id="1.50.10.10">
    <property type="match status" value="1"/>
</dbReference>
<accession>A0A5P8NZL1</accession>
<keyword evidence="2" id="KW-1185">Reference proteome</keyword>
<dbReference type="InterPro" id="IPR012341">
    <property type="entry name" value="6hp_glycosidase-like_sf"/>
</dbReference>
<dbReference type="Proteomes" id="UP000326944">
    <property type="component" value="Chromosome"/>
</dbReference>
<dbReference type="RefSeq" id="WP_152306829.1">
    <property type="nucleotide sequence ID" value="NZ_CP043617.1"/>
</dbReference>
<gene>
    <name evidence="1" type="ORF">FJR48_03780</name>
</gene>